<evidence type="ECO:0000256" key="1">
    <source>
        <dbReference type="SAM" id="Phobius"/>
    </source>
</evidence>
<keyword evidence="3" id="KW-1185">Reference proteome</keyword>
<keyword evidence="1" id="KW-0472">Membrane</keyword>
<name>A0A318TBP7_9RHOB</name>
<keyword evidence="1" id="KW-1133">Transmembrane helix</keyword>
<gene>
    <name evidence="2" type="ORF">DFP88_101430</name>
</gene>
<organism evidence="2 3">
    <name type="scientific">Pseudoroseicyclus aestuarii</name>
    <dbReference type="NCBI Taxonomy" id="1795041"/>
    <lineage>
        <taxon>Bacteria</taxon>
        <taxon>Pseudomonadati</taxon>
        <taxon>Pseudomonadota</taxon>
        <taxon>Alphaproteobacteria</taxon>
        <taxon>Rhodobacterales</taxon>
        <taxon>Paracoccaceae</taxon>
        <taxon>Pseudoroseicyclus</taxon>
    </lineage>
</organism>
<sequence>MSWPEPPGPLPSPAPRPPFLARASYRRRRLAEAARLAPLAGAALWSVPLLWPRGETATSSALLYVFGVWALLILLSALLARALRRPPPEA</sequence>
<keyword evidence="1" id="KW-0812">Transmembrane</keyword>
<protein>
    <submittedName>
        <fullName evidence="2">Uncharacterized protein</fullName>
    </submittedName>
</protein>
<dbReference type="Proteomes" id="UP000248311">
    <property type="component" value="Unassembled WGS sequence"/>
</dbReference>
<dbReference type="RefSeq" id="WP_110812784.1">
    <property type="nucleotide sequence ID" value="NZ_QJTE01000001.1"/>
</dbReference>
<accession>A0A318TBP7</accession>
<feature type="transmembrane region" description="Helical" evidence="1">
    <location>
        <begin position="63"/>
        <end position="83"/>
    </location>
</feature>
<comment type="caution">
    <text evidence="2">The sequence shown here is derived from an EMBL/GenBank/DDBJ whole genome shotgun (WGS) entry which is preliminary data.</text>
</comment>
<dbReference type="EMBL" id="QJTE01000001">
    <property type="protein sequence ID" value="PYE85758.1"/>
    <property type="molecule type" value="Genomic_DNA"/>
</dbReference>
<proteinExistence type="predicted"/>
<evidence type="ECO:0000313" key="3">
    <source>
        <dbReference type="Proteomes" id="UP000248311"/>
    </source>
</evidence>
<dbReference type="AlphaFoldDB" id="A0A318TBP7"/>
<evidence type="ECO:0000313" key="2">
    <source>
        <dbReference type="EMBL" id="PYE85758.1"/>
    </source>
</evidence>
<reference evidence="2 3" key="1">
    <citation type="submission" date="2018-06" db="EMBL/GenBank/DDBJ databases">
        <title>Genomic Encyclopedia of Type Strains, Phase III (KMG-III): the genomes of soil and plant-associated and newly described type strains.</title>
        <authorList>
            <person name="Whitman W."/>
        </authorList>
    </citation>
    <scope>NUCLEOTIDE SEQUENCE [LARGE SCALE GENOMIC DNA]</scope>
    <source>
        <strain evidence="2 3">CECT 9025</strain>
    </source>
</reference>